<proteinExistence type="predicted"/>
<organism evidence="1 2">
    <name type="scientific">Trichostrongylus colubriformis</name>
    <name type="common">Black scour worm</name>
    <dbReference type="NCBI Taxonomy" id="6319"/>
    <lineage>
        <taxon>Eukaryota</taxon>
        <taxon>Metazoa</taxon>
        <taxon>Ecdysozoa</taxon>
        <taxon>Nematoda</taxon>
        <taxon>Chromadorea</taxon>
        <taxon>Rhabditida</taxon>
        <taxon>Rhabditina</taxon>
        <taxon>Rhabditomorpha</taxon>
        <taxon>Strongyloidea</taxon>
        <taxon>Trichostrongylidae</taxon>
        <taxon>Trichostrongylus</taxon>
    </lineage>
</organism>
<name>A0AAN8F648_TRICO</name>
<protein>
    <submittedName>
        <fullName evidence="1">Uncharacterized protein</fullName>
    </submittedName>
</protein>
<evidence type="ECO:0000313" key="1">
    <source>
        <dbReference type="EMBL" id="KAK5965758.1"/>
    </source>
</evidence>
<comment type="caution">
    <text evidence="1">The sequence shown here is derived from an EMBL/GenBank/DDBJ whole genome shotgun (WGS) entry which is preliminary data.</text>
</comment>
<dbReference type="Proteomes" id="UP001331761">
    <property type="component" value="Unassembled WGS sequence"/>
</dbReference>
<sequence>MTSSPRLVFSFEGFFLLRFEACSKTPSCGLRQSDGFPPFLRGNCYKIWNHQTPERVPLFIFILAVASSHHNSPCSLFPESTGFIYILCSPTVSSPALYTPAPASILTTPLPRWRRHSSWWSARWWRMASATYTDATTGQL</sequence>
<gene>
    <name evidence="1" type="ORF">GCK32_017350</name>
</gene>
<evidence type="ECO:0000313" key="2">
    <source>
        <dbReference type="Proteomes" id="UP001331761"/>
    </source>
</evidence>
<keyword evidence="2" id="KW-1185">Reference proteome</keyword>
<accession>A0AAN8F648</accession>
<dbReference type="EMBL" id="WIXE01024270">
    <property type="protein sequence ID" value="KAK5965758.1"/>
    <property type="molecule type" value="Genomic_DNA"/>
</dbReference>
<reference evidence="1 2" key="1">
    <citation type="submission" date="2019-10" db="EMBL/GenBank/DDBJ databases">
        <title>Assembly and Annotation for the nematode Trichostrongylus colubriformis.</title>
        <authorList>
            <person name="Martin J."/>
        </authorList>
    </citation>
    <scope>NUCLEOTIDE SEQUENCE [LARGE SCALE GENOMIC DNA]</scope>
    <source>
        <strain evidence="1">G859</strain>
        <tissue evidence="1">Whole worm</tissue>
    </source>
</reference>
<dbReference type="AlphaFoldDB" id="A0AAN8F648"/>